<dbReference type="KEGG" id="bqy:MUS_1204"/>
<dbReference type="Pfam" id="PF19785">
    <property type="entry name" value="UPF0738"/>
    <property type="match status" value="1"/>
</dbReference>
<name>I2C3K7_BACAY</name>
<dbReference type="InterPro" id="IPR020908">
    <property type="entry name" value="UPF0738"/>
</dbReference>
<comment type="similarity">
    <text evidence="1">Belongs to the UPF0738 family.</text>
</comment>
<reference evidence="2 3" key="1">
    <citation type="journal article" date="2012" name="J. Biotechnol.">
        <title>Genome sequence of the plant growth promoting strain Bacillus amyloliquefaciens subsp. plantarum B9601-Y2 and expression of mersacidin and other secondary metabolites.</title>
        <authorList>
            <person name="He P."/>
            <person name="Hao K."/>
            <person name="Blom J."/>
            <person name="Ruckert C."/>
            <person name="Vater J."/>
            <person name="Mao Z."/>
            <person name="Wu Y."/>
            <person name="Hou M."/>
            <person name="He P."/>
            <person name="He Y."/>
            <person name="Borriss R."/>
        </authorList>
    </citation>
    <scope>NUCLEOTIDE SEQUENCE [LARGE SCALE GENOMIC DNA]</scope>
    <source>
        <strain evidence="2">Y2</strain>
    </source>
</reference>
<sequence length="128" mass="14588">MLKKENIMQKRIEIQNASLTEDALRLKCGEDLSGAERKASGQMLVDSDHFAFVYILESADSFEYVIIKEHIWPDLKEALDQRKPAVLEAGGKTVELSGLHEELDYLLENIKDNANYGDMEEKVKNVFL</sequence>
<accession>I2C3K7</accession>
<gene>
    <name evidence="2" type="ORF">MUS_1204</name>
</gene>
<dbReference type="AlphaFoldDB" id="I2C3K7"/>
<protein>
    <recommendedName>
        <fullName evidence="1">UPF0738 protein MUS_1204</fullName>
    </recommendedName>
</protein>
<evidence type="ECO:0000313" key="3">
    <source>
        <dbReference type="Proteomes" id="UP000002878"/>
    </source>
</evidence>
<organism evidence="2 3">
    <name type="scientific">Bacillus amyloliquefaciens (strain Y2)</name>
    <name type="common">Bacillus amyloliquefaciens subsp. plantarum (strain B9601-Y2)</name>
    <dbReference type="NCBI Taxonomy" id="1155777"/>
    <lineage>
        <taxon>Bacteria</taxon>
        <taxon>Bacillati</taxon>
        <taxon>Bacillota</taxon>
        <taxon>Bacilli</taxon>
        <taxon>Bacillales</taxon>
        <taxon>Bacillaceae</taxon>
        <taxon>Bacillus</taxon>
        <taxon>Bacillus amyloliquefaciens group</taxon>
    </lineage>
</organism>
<proteinExistence type="inferred from homology"/>
<dbReference type="Proteomes" id="UP000002878">
    <property type="component" value="Chromosome"/>
</dbReference>
<dbReference type="EMBL" id="CP003332">
    <property type="protein sequence ID" value="AFJ61231.1"/>
    <property type="molecule type" value="Genomic_DNA"/>
</dbReference>
<dbReference type="PATRIC" id="fig|1126211.3.peg.1138"/>
<dbReference type="HOGENOM" id="CLU_142282_0_0_9"/>
<evidence type="ECO:0000256" key="1">
    <source>
        <dbReference type="HAMAP-Rule" id="MF_01861"/>
    </source>
</evidence>
<evidence type="ECO:0000313" key="2">
    <source>
        <dbReference type="EMBL" id="AFJ61231.1"/>
    </source>
</evidence>
<dbReference type="HAMAP" id="MF_01861">
    <property type="entry name" value="UPF0738"/>
    <property type="match status" value="1"/>
</dbReference>